<dbReference type="HOGENOM" id="CLU_018489_1_0_11"/>
<dbReference type="STRING" id="710696.Intca_2695"/>
<dbReference type="Proteomes" id="UP000008914">
    <property type="component" value="Chromosome"/>
</dbReference>
<dbReference type="Pfam" id="PF00092">
    <property type="entry name" value="VWA"/>
    <property type="match status" value="1"/>
</dbReference>
<dbReference type="Pfam" id="PF13531">
    <property type="entry name" value="SBP_bac_11"/>
    <property type="match status" value="1"/>
</dbReference>
<evidence type="ECO:0000313" key="5">
    <source>
        <dbReference type="Proteomes" id="UP000008914"/>
    </source>
</evidence>
<organism evidence="4 5">
    <name type="scientific">Intrasporangium calvum (strain ATCC 23552 / DSM 43043 / JCM 3097 / NBRC 12989 / NCIMB 10167 / NRRL B-3866 / 7 KIP)</name>
    <dbReference type="NCBI Taxonomy" id="710696"/>
    <lineage>
        <taxon>Bacteria</taxon>
        <taxon>Bacillati</taxon>
        <taxon>Actinomycetota</taxon>
        <taxon>Actinomycetes</taxon>
        <taxon>Micrococcales</taxon>
        <taxon>Intrasporangiaceae</taxon>
        <taxon>Intrasporangium</taxon>
    </lineage>
</organism>
<dbReference type="EMBL" id="CP002343">
    <property type="protein sequence ID" value="ADU49197.1"/>
    <property type="molecule type" value="Genomic_DNA"/>
</dbReference>
<feature type="transmembrane region" description="Helical" evidence="2">
    <location>
        <begin position="41"/>
        <end position="62"/>
    </location>
</feature>
<dbReference type="SUPFAM" id="SSF53300">
    <property type="entry name" value="vWA-like"/>
    <property type="match status" value="1"/>
</dbReference>
<dbReference type="AlphaFoldDB" id="E6S922"/>
<accession>E6S922</accession>
<dbReference type="PROSITE" id="PS50234">
    <property type="entry name" value="VWFA"/>
    <property type="match status" value="1"/>
</dbReference>
<protein>
    <submittedName>
        <fullName evidence="4">von Willebrand factor type A</fullName>
    </submittedName>
</protein>
<feature type="region of interest" description="Disordered" evidence="1">
    <location>
        <begin position="1"/>
        <end position="20"/>
    </location>
</feature>
<evidence type="ECO:0000313" key="4">
    <source>
        <dbReference type="EMBL" id="ADU49197.1"/>
    </source>
</evidence>
<keyword evidence="2" id="KW-0472">Membrane</keyword>
<dbReference type="KEGG" id="ica:Intca_2695"/>
<keyword evidence="2" id="KW-1133">Transmembrane helix</keyword>
<dbReference type="eggNOG" id="COG2304">
    <property type="taxonomic scope" value="Bacteria"/>
</dbReference>
<feature type="compositionally biased region" description="Polar residues" evidence="1">
    <location>
        <begin position="10"/>
        <end position="20"/>
    </location>
</feature>
<name>E6S922_INTC7</name>
<evidence type="ECO:0000256" key="2">
    <source>
        <dbReference type="SAM" id="Phobius"/>
    </source>
</evidence>
<dbReference type="SUPFAM" id="SSF53850">
    <property type="entry name" value="Periplasmic binding protein-like II"/>
    <property type="match status" value="1"/>
</dbReference>
<dbReference type="Gene3D" id="3.40.190.10">
    <property type="entry name" value="Periplasmic binding protein-like II"/>
    <property type="match status" value="2"/>
</dbReference>
<proteinExistence type="predicted"/>
<evidence type="ECO:0000259" key="3">
    <source>
        <dbReference type="PROSITE" id="PS50234"/>
    </source>
</evidence>
<gene>
    <name evidence="4" type="ordered locus">Intca_2695</name>
</gene>
<dbReference type="InterPro" id="IPR036465">
    <property type="entry name" value="vWFA_dom_sf"/>
</dbReference>
<reference evidence="4 5" key="1">
    <citation type="journal article" date="2010" name="Stand. Genomic Sci.">
        <title>Complete genome sequence of Intrasporangium calvum type strain (7 KIP).</title>
        <authorList>
            <person name="Del Rio T.G."/>
            <person name="Chertkov O."/>
            <person name="Yasawong M."/>
            <person name="Lucas S."/>
            <person name="Deshpande S."/>
            <person name="Cheng J.F."/>
            <person name="Detter C."/>
            <person name="Tapia R."/>
            <person name="Han C."/>
            <person name="Goodwin L."/>
            <person name="Pitluck S."/>
            <person name="Liolios K."/>
            <person name="Ivanova N."/>
            <person name="Mavromatis K."/>
            <person name="Pati A."/>
            <person name="Chen A."/>
            <person name="Palaniappan K."/>
            <person name="Land M."/>
            <person name="Hauser L."/>
            <person name="Chang Y.J."/>
            <person name="Jeffries C.D."/>
            <person name="Rohde M."/>
            <person name="Pukall R."/>
            <person name="Sikorski J."/>
            <person name="Goker M."/>
            <person name="Woyke T."/>
            <person name="Bristow J."/>
            <person name="Eisen J.A."/>
            <person name="Markowitz V."/>
            <person name="Hugenholtz P."/>
            <person name="Kyrpides N.C."/>
            <person name="Klenk H.P."/>
            <person name="Lapidus A."/>
        </authorList>
    </citation>
    <scope>NUCLEOTIDE SEQUENCE [LARGE SCALE GENOMIC DNA]</scope>
    <source>
        <strain evidence="5">ATCC 23552 / DSM 43043 / JCM 3097 / NBRC 12989 / 7 KIP</strain>
    </source>
</reference>
<keyword evidence="2" id="KW-0812">Transmembrane</keyword>
<dbReference type="RefSeq" id="WP_013493511.1">
    <property type="nucleotide sequence ID" value="NC_014830.1"/>
</dbReference>
<feature type="domain" description="VWFA" evidence="3">
    <location>
        <begin position="374"/>
        <end position="566"/>
    </location>
</feature>
<dbReference type="SMART" id="SM00327">
    <property type="entry name" value="VWA"/>
    <property type="match status" value="1"/>
</dbReference>
<evidence type="ECO:0000256" key="1">
    <source>
        <dbReference type="SAM" id="MobiDB-lite"/>
    </source>
</evidence>
<sequence length="577" mass="60947">MTNPLPPQRPSGSYEQSLTETRAARKALEARIAAARRRRRLGAVVAILAVIGGGIGGVAWWMGRDTAPQTAPVVASAPTKRCSTQTPVTLWSAPSMQPAAVALVKAFQADPNSPCVDYQVISRKPIEAMIGLGKGQPNRPDGWIPDSPLWVQKVNQAAGLNAKIATPFAESPLVVAMDPAEAAKLDAQPAWLELVASDSPIRMSDPRSTTAGMLTLSTTLPLLSPEQGRVIIPKLAQQMAASDDQLFATYTSEPAKASAFPTSEAALAEHNRVNPQNKMVAVIPAEGTPSFEYTLINVSTNPAKAQGIEALRAFLRSEEAAKTLASFGLRSTAVPVTLPTPPGSIGEIKPGSTPNAAQVTAAIDVWQAATTSFQLLSVFDVSGSMNEKVGNTTRVRITQEAAGIALNALPRSTKLGLWVFSSDKGGGRDYKELVPLGLLSDDAQRARMAAAAASLSKEVDGWTGLYDTIWAAYSKVKASYDPQRVNAVVILTDGKNEDPGGGLSLEQLLAKIKDATDPKRPIAITTIGIGPGVDAESLRKISRSSYSDYYGAENPADMTTVLAKALFDHECKDGVCA</sequence>
<dbReference type="InterPro" id="IPR002035">
    <property type="entry name" value="VWF_A"/>
</dbReference>
<dbReference type="OrthoDB" id="5621159at2"/>
<dbReference type="eggNOG" id="COG0725">
    <property type="taxonomic scope" value="Bacteria"/>
</dbReference>
<dbReference type="Gene3D" id="3.40.50.410">
    <property type="entry name" value="von Willebrand factor, type A domain"/>
    <property type="match status" value="1"/>
</dbReference>
<keyword evidence="5" id="KW-1185">Reference proteome</keyword>